<dbReference type="AlphaFoldDB" id="A0A7W8Q497"/>
<gene>
    <name evidence="3" type="ORF">HDG40_001160</name>
</gene>
<feature type="domain" description="Glycosyl transferase family 1" evidence="1">
    <location>
        <begin position="196"/>
        <end position="362"/>
    </location>
</feature>
<evidence type="ECO:0000259" key="2">
    <source>
        <dbReference type="Pfam" id="PF13439"/>
    </source>
</evidence>
<dbReference type="SUPFAM" id="SSF53756">
    <property type="entry name" value="UDP-Glycosyltransferase/glycogen phosphorylase"/>
    <property type="match status" value="1"/>
</dbReference>
<dbReference type="Gene3D" id="3.40.50.2000">
    <property type="entry name" value="Glycogen Phosphorylase B"/>
    <property type="match status" value="2"/>
</dbReference>
<accession>A0A7W8Q497</accession>
<name>A0A7W8Q497_PARAM</name>
<sequence>MRIVHVISGLQVGGAEMMLYRLIQASQRDGVRHTVISMSSLDTMSERIRSLGVEVRILGMSRSLPNPLMLFRLVRWLVELRPDVVQTWMYHADLFGGIAARIARTAAGRGERRRGTFRLAWGVHQTEFPSMRSGTKLAIVAKFCAWLSTRLPDVIICCADAARISHVRGGYCSTRMQVIFNGFDLELFKPRRRDSDPLRKALGLDPATKIVGIVGRYDPAKDYGTFISAVARVSAMEPDCRFVMIGRGLDESNQELTAMIDRAGIRDVCRLTGASNDVHLLMSAFDVFCLSSRSEGLPTVVGEAMACGVPCVATDVGDTAALMGETGRLVPSGDPEALAAGIVSLLSLDREGREQLGRQARTRMASRFSIERCWASYRQVYSTRGQAFGFGIDRT</sequence>
<dbReference type="GO" id="GO:0016757">
    <property type="term" value="F:glycosyltransferase activity"/>
    <property type="evidence" value="ECO:0007669"/>
    <property type="project" value="InterPro"/>
</dbReference>
<dbReference type="Pfam" id="PF13439">
    <property type="entry name" value="Glyco_transf_4"/>
    <property type="match status" value="1"/>
</dbReference>
<protein>
    <submittedName>
        <fullName evidence="3">Glycosyltransferase involved in cell wall biosynthesis</fullName>
    </submittedName>
</protein>
<feature type="domain" description="Glycosyltransferase subfamily 4-like N-terminal" evidence="2">
    <location>
        <begin position="12"/>
        <end position="186"/>
    </location>
</feature>
<dbReference type="Pfam" id="PF00534">
    <property type="entry name" value="Glycos_transf_1"/>
    <property type="match status" value="1"/>
</dbReference>
<evidence type="ECO:0000259" key="1">
    <source>
        <dbReference type="Pfam" id="PF00534"/>
    </source>
</evidence>
<keyword evidence="3" id="KW-0808">Transferase</keyword>
<evidence type="ECO:0000313" key="4">
    <source>
        <dbReference type="Proteomes" id="UP000592780"/>
    </source>
</evidence>
<keyword evidence="4" id="KW-1185">Reference proteome</keyword>
<dbReference type="InterPro" id="IPR028098">
    <property type="entry name" value="Glyco_trans_4-like_N"/>
</dbReference>
<proteinExistence type="predicted"/>
<dbReference type="PANTHER" id="PTHR12526">
    <property type="entry name" value="GLYCOSYLTRANSFERASE"/>
    <property type="match status" value="1"/>
</dbReference>
<reference evidence="3 4" key="1">
    <citation type="submission" date="2020-08" db="EMBL/GenBank/DDBJ databases">
        <title>Genomic Encyclopedia of Type Strains, Phase IV (KMG-V): Genome sequencing to study the core and pangenomes of soil and plant-associated prokaryotes.</title>
        <authorList>
            <person name="Whitman W."/>
        </authorList>
    </citation>
    <scope>NUCLEOTIDE SEQUENCE [LARGE SCALE GENOMIC DNA]</scope>
    <source>
        <strain evidence="3 4">JPY158</strain>
    </source>
</reference>
<dbReference type="InterPro" id="IPR001296">
    <property type="entry name" value="Glyco_trans_1"/>
</dbReference>
<dbReference type="RefSeq" id="WP_260185325.1">
    <property type="nucleotide sequence ID" value="NZ_JACHDD010000002.1"/>
</dbReference>
<dbReference type="Proteomes" id="UP000592780">
    <property type="component" value="Unassembled WGS sequence"/>
</dbReference>
<comment type="caution">
    <text evidence="3">The sequence shown here is derived from an EMBL/GenBank/DDBJ whole genome shotgun (WGS) entry which is preliminary data.</text>
</comment>
<dbReference type="EMBL" id="JACHDD010000002">
    <property type="protein sequence ID" value="MBB5423018.1"/>
    <property type="molecule type" value="Genomic_DNA"/>
</dbReference>
<dbReference type="PANTHER" id="PTHR12526:SF630">
    <property type="entry name" value="GLYCOSYLTRANSFERASE"/>
    <property type="match status" value="1"/>
</dbReference>
<organism evidence="3 4">
    <name type="scientific">Paraburkholderia atlantica</name>
    <dbReference type="NCBI Taxonomy" id="2654982"/>
    <lineage>
        <taxon>Bacteria</taxon>
        <taxon>Pseudomonadati</taxon>
        <taxon>Pseudomonadota</taxon>
        <taxon>Betaproteobacteria</taxon>
        <taxon>Burkholderiales</taxon>
        <taxon>Burkholderiaceae</taxon>
        <taxon>Paraburkholderia</taxon>
    </lineage>
</organism>
<evidence type="ECO:0000313" key="3">
    <source>
        <dbReference type="EMBL" id="MBB5423018.1"/>
    </source>
</evidence>